<proteinExistence type="predicted"/>
<evidence type="ECO:0000313" key="6">
    <source>
        <dbReference type="EMBL" id="UNZ01204.1"/>
    </source>
</evidence>
<feature type="transmembrane region" description="Helical" evidence="5">
    <location>
        <begin position="210"/>
        <end position="235"/>
    </location>
</feature>
<dbReference type="Gene3D" id="1.50.10.150">
    <property type="entry name" value="Voltage-dependent anion channel"/>
    <property type="match status" value="1"/>
</dbReference>
<keyword evidence="4 5" id="KW-0472">Membrane</keyword>
<evidence type="ECO:0000256" key="5">
    <source>
        <dbReference type="SAM" id="Phobius"/>
    </source>
</evidence>
<keyword evidence="2 5" id="KW-0812">Transmembrane</keyword>
<feature type="transmembrane region" description="Helical" evidence="5">
    <location>
        <begin position="146"/>
        <end position="163"/>
    </location>
</feature>
<name>A0ABY3YU68_STRRM</name>
<dbReference type="InterPro" id="IPR004695">
    <property type="entry name" value="SLAC1/Mae1/Ssu1/TehA"/>
</dbReference>
<feature type="transmembrane region" description="Helical" evidence="5">
    <location>
        <begin position="169"/>
        <end position="189"/>
    </location>
</feature>
<evidence type="ECO:0000256" key="2">
    <source>
        <dbReference type="ARBA" id="ARBA00022692"/>
    </source>
</evidence>
<keyword evidence="7" id="KW-1185">Reference proteome</keyword>
<evidence type="ECO:0000313" key="7">
    <source>
        <dbReference type="Proteomes" id="UP000829494"/>
    </source>
</evidence>
<reference evidence="6 7" key="1">
    <citation type="submission" date="2022-03" db="EMBL/GenBank/DDBJ databases">
        <title>Complete genome of Streptomyces rimosus ssp. rimosus R7 (=ATCC 10970).</title>
        <authorList>
            <person name="Beganovic S."/>
            <person name="Ruckert C."/>
            <person name="Busche T."/>
            <person name="Kalinowski J."/>
            <person name="Wittmann C."/>
        </authorList>
    </citation>
    <scope>NUCLEOTIDE SEQUENCE [LARGE SCALE GENOMIC DNA]</scope>
    <source>
        <strain evidence="6 7">R7</strain>
    </source>
</reference>
<protein>
    <submittedName>
        <fullName evidence="6">Membrane protein</fullName>
    </submittedName>
</protein>
<dbReference type="EMBL" id="CP094298">
    <property type="protein sequence ID" value="UNZ01204.1"/>
    <property type="molecule type" value="Genomic_DNA"/>
</dbReference>
<comment type="subcellular location">
    <subcellularLocation>
        <location evidence="1">Membrane</location>
        <topology evidence="1">Multi-pass membrane protein</topology>
    </subcellularLocation>
</comment>
<dbReference type="CDD" id="cd09319">
    <property type="entry name" value="TDT_like_1"/>
    <property type="match status" value="1"/>
</dbReference>
<accession>A0ABY3YU68</accession>
<feature type="transmembrane region" description="Helical" evidence="5">
    <location>
        <begin position="48"/>
        <end position="70"/>
    </location>
</feature>
<gene>
    <name evidence="6" type="ORF">SRIMR7_03530</name>
</gene>
<evidence type="ECO:0000256" key="4">
    <source>
        <dbReference type="ARBA" id="ARBA00023136"/>
    </source>
</evidence>
<feature type="transmembrane region" description="Helical" evidence="5">
    <location>
        <begin position="114"/>
        <end position="134"/>
    </location>
</feature>
<dbReference type="GeneID" id="66859722"/>
<evidence type="ECO:0000256" key="1">
    <source>
        <dbReference type="ARBA" id="ARBA00004141"/>
    </source>
</evidence>
<dbReference type="Pfam" id="PF03595">
    <property type="entry name" value="SLAC1"/>
    <property type="match status" value="1"/>
</dbReference>
<feature type="transmembrane region" description="Helical" evidence="5">
    <location>
        <begin position="241"/>
        <end position="263"/>
    </location>
</feature>
<organism evidence="6 7">
    <name type="scientific">Streptomyces rimosus subsp. rimosus</name>
    <dbReference type="NCBI Taxonomy" id="132474"/>
    <lineage>
        <taxon>Bacteria</taxon>
        <taxon>Bacillati</taxon>
        <taxon>Actinomycetota</taxon>
        <taxon>Actinomycetes</taxon>
        <taxon>Kitasatosporales</taxon>
        <taxon>Streptomycetaceae</taxon>
        <taxon>Streptomyces</taxon>
    </lineage>
</organism>
<dbReference type="Proteomes" id="UP000829494">
    <property type="component" value="Chromosome"/>
</dbReference>
<sequence length="351" mass="36765">MGHQATTTTNSYRARMREGIGRLPSACFASVMAAGIVSRAAASVGAHTVARLLLSLGVLLYVMLVGATAWRIAAHRGRVAQDAADPARAFGFFTFVAASDVLATNLATGDWRPFAIVLLTGGALCCAALLRTVVTAARSRPARADGSWFLLVVGPQSVVVAATELRAGPATAVAGLCCWAVGVLAYVTITSLVWTRLRRHGVPPAELTPVYWIAMGAGAISVLAGAGVLLSASWYEPVRTVVTAVLMLVAGWATVLIPVLLGAGAWRHIRHRVPLRYEPSWWSAVFPIGMYAVATQQAARATGAGLWEKAGQAAAWAALTAWALVGTAILAQWPRSGPTSLRGRSRRPPAG</sequence>
<dbReference type="RefSeq" id="WP_003985722.1">
    <property type="nucleotide sequence ID" value="NZ_CP043497.1"/>
</dbReference>
<dbReference type="InterPro" id="IPR038665">
    <property type="entry name" value="Voltage-dep_anion_channel_sf"/>
</dbReference>
<feature type="transmembrane region" description="Helical" evidence="5">
    <location>
        <begin position="90"/>
        <end position="108"/>
    </location>
</feature>
<keyword evidence="3 5" id="KW-1133">Transmembrane helix</keyword>
<feature type="transmembrane region" description="Helical" evidence="5">
    <location>
        <begin position="23"/>
        <end position="42"/>
    </location>
</feature>
<evidence type="ECO:0000256" key="3">
    <source>
        <dbReference type="ARBA" id="ARBA00022989"/>
    </source>
</evidence>